<dbReference type="InterPro" id="IPR029058">
    <property type="entry name" value="AB_hydrolase_fold"/>
</dbReference>
<evidence type="ECO:0000313" key="3">
    <source>
        <dbReference type="Proteomes" id="UP000663629"/>
    </source>
</evidence>
<keyword evidence="3" id="KW-1185">Reference proteome</keyword>
<accession>A0ABX7JRY0</accession>
<evidence type="ECO:0000256" key="1">
    <source>
        <dbReference type="SAM" id="MobiDB-lite"/>
    </source>
</evidence>
<dbReference type="Gene3D" id="3.40.50.1820">
    <property type="entry name" value="alpha/beta hydrolase"/>
    <property type="match status" value="1"/>
</dbReference>
<protein>
    <submittedName>
        <fullName evidence="2">Uncharacterized protein</fullName>
    </submittedName>
</protein>
<sequence length="103" mass="11318">MMHGFTGSKNEFTIAGTETGLYTFIADRLAEAGIASLRIDFTGSSEWQDTTFSGQIADAVDAFGYLQVLPKVDGRPHRHPGLRSARIWPPRGPRPMRSSSGHR</sequence>
<dbReference type="EMBL" id="CP070372">
    <property type="protein sequence ID" value="QRZ16063.1"/>
    <property type="molecule type" value="Genomic_DNA"/>
</dbReference>
<organism evidence="2 3">
    <name type="scientific">Paracoccus methylovorus</name>
    <dbReference type="NCBI Taxonomy" id="2812658"/>
    <lineage>
        <taxon>Bacteria</taxon>
        <taxon>Pseudomonadati</taxon>
        <taxon>Pseudomonadota</taxon>
        <taxon>Alphaproteobacteria</taxon>
        <taxon>Rhodobacterales</taxon>
        <taxon>Paracoccaceae</taxon>
        <taxon>Paracoccus</taxon>
    </lineage>
</organism>
<proteinExistence type="predicted"/>
<reference evidence="2 3" key="1">
    <citation type="submission" date="2021-02" db="EMBL/GenBank/DDBJ databases">
        <title>Paracoccus methylovroum sp.nov., a new methanol and methylamine utilizing methylotrophic denitrifer.</title>
        <authorList>
            <person name="Timsy T."/>
            <person name="Behrendt U."/>
            <person name="Ulrich A."/>
            <person name="Spanner T."/>
            <person name="Foesel B.U."/>
            <person name="Horn M.A."/>
            <person name="Kolb S."/>
        </authorList>
    </citation>
    <scope>NUCLEOTIDE SEQUENCE [LARGE SCALE GENOMIC DNA]</scope>
    <source>
        <strain evidence="2 3">H4-D09</strain>
        <plasmid evidence="2 3">p2</plasmid>
    </source>
</reference>
<geneLocation type="plasmid" evidence="2 3">
    <name>p2</name>
</geneLocation>
<name>A0ABX7JRY0_9RHOB</name>
<dbReference type="Proteomes" id="UP000663629">
    <property type="component" value="Plasmid p2"/>
</dbReference>
<gene>
    <name evidence="2" type="ORF">JWJ88_21185</name>
</gene>
<dbReference type="SUPFAM" id="SSF53474">
    <property type="entry name" value="alpha/beta-Hydrolases"/>
    <property type="match status" value="1"/>
</dbReference>
<feature type="region of interest" description="Disordered" evidence="1">
    <location>
        <begin position="76"/>
        <end position="103"/>
    </location>
</feature>
<keyword evidence="2" id="KW-0614">Plasmid</keyword>
<evidence type="ECO:0000313" key="2">
    <source>
        <dbReference type="EMBL" id="QRZ16063.1"/>
    </source>
</evidence>